<sequence length="44" mass="5187">MYELKNLPDGMYEVRVYHPNFPMIKEQVEIKSGQTVRKDFALGN</sequence>
<dbReference type="AlphaFoldDB" id="A0A395M014"/>
<accession>A0A395M014</accession>
<dbReference type="Gene3D" id="2.60.40.1120">
    <property type="entry name" value="Carboxypeptidase-like, regulatory domain"/>
    <property type="match status" value="1"/>
</dbReference>
<name>A0A395M014_9BACT</name>
<dbReference type="Proteomes" id="UP000266389">
    <property type="component" value="Unassembled WGS sequence"/>
</dbReference>
<gene>
    <name evidence="2" type="ORF">D0433_07425</name>
</gene>
<protein>
    <submittedName>
        <fullName evidence="2">Carboxypeptidase regulatory-like domain-containing protein</fullName>
    </submittedName>
</protein>
<feature type="domain" description="PEGA" evidence="1">
    <location>
        <begin position="3"/>
        <end position="42"/>
    </location>
</feature>
<keyword evidence="2" id="KW-0645">Protease</keyword>
<keyword evidence="2" id="KW-0378">Hydrolase</keyword>
<proteinExistence type="predicted"/>
<evidence type="ECO:0000313" key="3">
    <source>
        <dbReference type="Proteomes" id="UP000266389"/>
    </source>
</evidence>
<dbReference type="GO" id="GO:0030246">
    <property type="term" value="F:carbohydrate binding"/>
    <property type="evidence" value="ECO:0007669"/>
    <property type="project" value="InterPro"/>
</dbReference>
<dbReference type="SUPFAM" id="SSF49452">
    <property type="entry name" value="Starch-binding domain-like"/>
    <property type="match status" value="1"/>
</dbReference>
<keyword evidence="2" id="KW-0121">Carboxypeptidase</keyword>
<evidence type="ECO:0000259" key="1">
    <source>
        <dbReference type="Pfam" id="PF08308"/>
    </source>
</evidence>
<dbReference type="EMBL" id="PHFL01000046">
    <property type="protein sequence ID" value="RFM24115.1"/>
    <property type="molecule type" value="Genomic_DNA"/>
</dbReference>
<dbReference type="Pfam" id="PF08308">
    <property type="entry name" value="PEGA"/>
    <property type="match status" value="1"/>
</dbReference>
<evidence type="ECO:0000313" key="2">
    <source>
        <dbReference type="EMBL" id="RFM24115.1"/>
    </source>
</evidence>
<dbReference type="InterPro" id="IPR013229">
    <property type="entry name" value="PEGA"/>
</dbReference>
<dbReference type="InterPro" id="IPR013784">
    <property type="entry name" value="Carb-bd-like_fold"/>
</dbReference>
<reference evidence="2 3" key="1">
    <citation type="journal article" date="2011" name="ISME J.">
        <title>Community ecology of hot spring cyanobacterial mats: predominant populations and their functional potential.</title>
        <authorList>
            <person name="Klatt C.G."/>
            <person name="Wood J.M."/>
            <person name="Rusch D.B."/>
            <person name="Bateson M.M."/>
            <person name="Hamamura N."/>
            <person name="Heidelberg J.F."/>
            <person name="Grossman A.R."/>
            <person name="Bhaya D."/>
            <person name="Cohan F.M."/>
            <person name="Kuhl M."/>
            <person name="Bryant D.A."/>
            <person name="Ward D.M."/>
        </authorList>
    </citation>
    <scope>NUCLEOTIDE SEQUENCE [LARGE SCALE GENOMIC DNA]</scope>
    <source>
        <strain evidence="2">OS</strain>
    </source>
</reference>
<organism evidence="2 3">
    <name type="scientific">Candidatus Thermochlorobacter aerophilus</name>
    <dbReference type="NCBI Taxonomy" id="1868324"/>
    <lineage>
        <taxon>Bacteria</taxon>
        <taxon>Pseudomonadati</taxon>
        <taxon>Chlorobiota</taxon>
        <taxon>Chlorobiia</taxon>
        <taxon>Chlorobiales</taxon>
        <taxon>Candidatus Thermochlorobacteriaceae</taxon>
        <taxon>Candidatus Thermochlorobacter</taxon>
    </lineage>
</organism>
<comment type="caution">
    <text evidence="2">The sequence shown here is derived from an EMBL/GenBank/DDBJ whole genome shotgun (WGS) entry which is preliminary data.</text>
</comment>
<dbReference type="GO" id="GO:0004180">
    <property type="term" value="F:carboxypeptidase activity"/>
    <property type="evidence" value="ECO:0007669"/>
    <property type="project" value="UniProtKB-KW"/>
</dbReference>